<dbReference type="Gene3D" id="3.40.50.1000">
    <property type="entry name" value="HAD superfamily/HAD-like"/>
    <property type="match status" value="1"/>
</dbReference>
<dbReference type="InterPro" id="IPR036412">
    <property type="entry name" value="HAD-like_sf"/>
</dbReference>
<dbReference type="InterPro" id="IPR050155">
    <property type="entry name" value="HAD-like_hydrolase_sf"/>
</dbReference>
<sequence length="190" mass="21989">MNILWDFDGTLFDTYPAYTDILYTVLGEKVDKAAIYKELKVSFSHAIEYFHLTEEQRNEIKQMNKGIVVSEVRPFPGVEEILKAAETNVIMTHKSHEGVMKFLRYYGWENYFAEIVTLANGFPRKPAVNSYQYLHTKYSIDLAIGDRELDLIPAKELGIPTCMFQNQCDFADFSLANYTEFFTVYPMTKG</sequence>
<comment type="caution">
    <text evidence="3">The sequence shown here is derived from an EMBL/GenBank/DDBJ whole genome shotgun (WGS) entry which is preliminary data.</text>
</comment>
<dbReference type="InterPro" id="IPR023198">
    <property type="entry name" value="PGP-like_dom2"/>
</dbReference>
<dbReference type="InterPro" id="IPR023214">
    <property type="entry name" value="HAD_sf"/>
</dbReference>
<dbReference type="PANTHER" id="PTHR43434">
    <property type="entry name" value="PHOSPHOGLYCOLATE PHOSPHATASE"/>
    <property type="match status" value="1"/>
</dbReference>
<evidence type="ECO:0000256" key="2">
    <source>
        <dbReference type="ARBA" id="ARBA00022842"/>
    </source>
</evidence>
<dbReference type="Gene3D" id="1.10.150.240">
    <property type="entry name" value="Putative phosphatase, domain 2"/>
    <property type="match status" value="1"/>
</dbReference>
<reference evidence="3" key="1">
    <citation type="submission" date="2021-04" db="EMBL/GenBank/DDBJ databases">
        <title>Genomic analysis of electroactive and textile dye degrading Bacillus circulans strain: DC10 isolated from constructed wetland-microbial fuel cells treating textile dye wastewaters.</title>
        <authorList>
            <person name="Patel D.U."/>
            <person name="Desai C.R."/>
        </authorList>
    </citation>
    <scope>NUCLEOTIDE SEQUENCE</scope>
    <source>
        <strain evidence="3">DC10</strain>
    </source>
</reference>
<evidence type="ECO:0000256" key="1">
    <source>
        <dbReference type="ARBA" id="ARBA00022801"/>
    </source>
</evidence>
<dbReference type="SFLD" id="SFLDG01129">
    <property type="entry name" value="C1.5:_HAD__Beta-PGM__Phosphata"/>
    <property type="match status" value="1"/>
</dbReference>
<protein>
    <submittedName>
        <fullName evidence="3">HAD hydrolase-like protein</fullName>
    </submittedName>
</protein>
<keyword evidence="1 3" id="KW-0378">Hydrolase</keyword>
<dbReference type="SFLD" id="SFLDS00003">
    <property type="entry name" value="Haloacid_Dehalogenase"/>
    <property type="match status" value="1"/>
</dbReference>
<dbReference type="GO" id="GO:0008967">
    <property type="term" value="F:phosphoglycolate phosphatase activity"/>
    <property type="evidence" value="ECO:0007669"/>
    <property type="project" value="TreeGrafter"/>
</dbReference>
<evidence type="ECO:0000313" key="3">
    <source>
        <dbReference type="EMBL" id="MBR8669236.1"/>
    </source>
</evidence>
<dbReference type="Pfam" id="PF13419">
    <property type="entry name" value="HAD_2"/>
    <property type="match status" value="1"/>
</dbReference>
<dbReference type="RefSeq" id="WP_212118033.1">
    <property type="nucleotide sequence ID" value="NZ_JAGTPX020000010.1"/>
</dbReference>
<proteinExistence type="predicted"/>
<dbReference type="AlphaFoldDB" id="A0A941GAQ9"/>
<dbReference type="GO" id="GO:0006281">
    <property type="term" value="P:DNA repair"/>
    <property type="evidence" value="ECO:0007669"/>
    <property type="project" value="TreeGrafter"/>
</dbReference>
<organism evidence="3">
    <name type="scientific">Niallia circulans</name>
    <name type="common">Bacillus circulans</name>
    <dbReference type="NCBI Taxonomy" id="1397"/>
    <lineage>
        <taxon>Bacteria</taxon>
        <taxon>Bacillati</taxon>
        <taxon>Bacillota</taxon>
        <taxon>Bacilli</taxon>
        <taxon>Bacillales</taxon>
        <taxon>Bacillaceae</taxon>
        <taxon>Niallia</taxon>
    </lineage>
</organism>
<dbReference type="PANTHER" id="PTHR43434:SF25">
    <property type="entry name" value="PHOSPHOGLYCOLATE PHOSPHATASE"/>
    <property type="match status" value="1"/>
</dbReference>
<dbReference type="SUPFAM" id="SSF56784">
    <property type="entry name" value="HAD-like"/>
    <property type="match status" value="1"/>
</dbReference>
<dbReference type="GO" id="GO:0005829">
    <property type="term" value="C:cytosol"/>
    <property type="evidence" value="ECO:0007669"/>
    <property type="project" value="TreeGrafter"/>
</dbReference>
<dbReference type="EMBL" id="JAGTPX010000005">
    <property type="protein sequence ID" value="MBR8669236.1"/>
    <property type="molecule type" value="Genomic_DNA"/>
</dbReference>
<dbReference type="InterPro" id="IPR041492">
    <property type="entry name" value="HAD_2"/>
</dbReference>
<name>A0A941GAQ9_NIACI</name>
<keyword evidence="2" id="KW-0460">Magnesium</keyword>
<accession>A0A941GAQ9</accession>
<gene>
    <name evidence="3" type="ORF">KD144_06735</name>
</gene>